<dbReference type="GO" id="GO:0032264">
    <property type="term" value="P:IMP salvage"/>
    <property type="evidence" value="ECO:0007669"/>
    <property type="project" value="TreeGrafter"/>
</dbReference>
<dbReference type="GO" id="GO:0005829">
    <property type="term" value="C:cytosol"/>
    <property type="evidence" value="ECO:0007669"/>
    <property type="project" value="TreeGrafter"/>
</dbReference>
<dbReference type="AlphaFoldDB" id="X1GEB0"/>
<evidence type="ECO:0000259" key="1">
    <source>
        <dbReference type="Pfam" id="PF00156"/>
    </source>
</evidence>
<accession>X1GEB0</accession>
<dbReference type="InterPro" id="IPR050408">
    <property type="entry name" value="HGPRT"/>
</dbReference>
<evidence type="ECO:0000313" key="2">
    <source>
        <dbReference type="EMBL" id="GAH31378.1"/>
    </source>
</evidence>
<dbReference type="Gene3D" id="3.40.50.2020">
    <property type="match status" value="1"/>
</dbReference>
<dbReference type="SUPFAM" id="SSF53271">
    <property type="entry name" value="PRTase-like"/>
    <property type="match status" value="1"/>
</dbReference>
<organism evidence="2">
    <name type="scientific">marine sediment metagenome</name>
    <dbReference type="NCBI Taxonomy" id="412755"/>
    <lineage>
        <taxon>unclassified sequences</taxon>
        <taxon>metagenomes</taxon>
        <taxon>ecological metagenomes</taxon>
    </lineage>
</organism>
<gene>
    <name evidence="2" type="ORF">S03H2_25080</name>
</gene>
<dbReference type="InterPro" id="IPR000836">
    <property type="entry name" value="PRTase_dom"/>
</dbReference>
<sequence length="109" mass="12367">MTDLHPDLVRILIDQEEIQKRVKELADQISNDFKGVKRLYIIGILKGAFIFLADLTRHINVSHVVDFMALSSYGRTTESGAVRILMDLREPIEGQHILIVEDIVDTGHT</sequence>
<dbReference type="GO" id="GO:0006178">
    <property type="term" value="P:guanine salvage"/>
    <property type="evidence" value="ECO:0007669"/>
    <property type="project" value="TreeGrafter"/>
</dbReference>
<dbReference type="PANTHER" id="PTHR43340">
    <property type="entry name" value="HYPOXANTHINE-GUANINE PHOSPHORIBOSYLTRANSFERASE"/>
    <property type="match status" value="1"/>
</dbReference>
<dbReference type="CDD" id="cd06223">
    <property type="entry name" value="PRTases_typeI"/>
    <property type="match status" value="1"/>
</dbReference>
<dbReference type="GO" id="GO:0032263">
    <property type="term" value="P:GMP salvage"/>
    <property type="evidence" value="ECO:0007669"/>
    <property type="project" value="TreeGrafter"/>
</dbReference>
<dbReference type="EMBL" id="BARU01014094">
    <property type="protein sequence ID" value="GAH31378.1"/>
    <property type="molecule type" value="Genomic_DNA"/>
</dbReference>
<comment type="caution">
    <text evidence="2">The sequence shown here is derived from an EMBL/GenBank/DDBJ whole genome shotgun (WGS) entry which is preliminary data.</text>
</comment>
<proteinExistence type="predicted"/>
<dbReference type="GO" id="GO:0004422">
    <property type="term" value="F:hypoxanthine phosphoribosyltransferase activity"/>
    <property type="evidence" value="ECO:0007669"/>
    <property type="project" value="TreeGrafter"/>
</dbReference>
<protein>
    <recommendedName>
        <fullName evidence="1">Phosphoribosyltransferase domain-containing protein</fullName>
    </recommendedName>
</protein>
<dbReference type="GO" id="GO:0000287">
    <property type="term" value="F:magnesium ion binding"/>
    <property type="evidence" value="ECO:0007669"/>
    <property type="project" value="TreeGrafter"/>
</dbReference>
<dbReference type="GO" id="GO:0046100">
    <property type="term" value="P:hypoxanthine metabolic process"/>
    <property type="evidence" value="ECO:0007669"/>
    <property type="project" value="TreeGrafter"/>
</dbReference>
<reference evidence="2" key="1">
    <citation type="journal article" date="2014" name="Front. Microbiol.">
        <title>High frequency of phylogenetically diverse reductive dehalogenase-homologous genes in deep subseafloor sedimentary metagenomes.</title>
        <authorList>
            <person name="Kawai M."/>
            <person name="Futagami T."/>
            <person name="Toyoda A."/>
            <person name="Takaki Y."/>
            <person name="Nishi S."/>
            <person name="Hori S."/>
            <person name="Arai W."/>
            <person name="Tsubouchi T."/>
            <person name="Morono Y."/>
            <person name="Uchiyama I."/>
            <person name="Ito T."/>
            <person name="Fujiyama A."/>
            <person name="Inagaki F."/>
            <person name="Takami H."/>
        </authorList>
    </citation>
    <scope>NUCLEOTIDE SEQUENCE</scope>
    <source>
        <strain evidence="2">Expedition CK06-06</strain>
    </source>
</reference>
<name>X1GEB0_9ZZZZ</name>
<dbReference type="Pfam" id="PF00156">
    <property type="entry name" value="Pribosyltran"/>
    <property type="match status" value="1"/>
</dbReference>
<dbReference type="InterPro" id="IPR029057">
    <property type="entry name" value="PRTase-like"/>
</dbReference>
<dbReference type="PANTHER" id="PTHR43340:SF1">
    <property type="entry name" value="HYPOXANTHINE PHOSPHORIBOSYLTRANSFERASE"/>
    <property type="match status" value="1"/>
</dbReference>
<feature type="non-terminal residue" evidence="2">
    <location>
        <position position="109"/>
    </location>
</feature>
<feature type="domain" description="Phosphoribosyltransferase" evidence="1">
    <location>
        <begin position="15"/>
        <end position="109"/>
    </location>
</feature>